<feature type="compositionally biased region" description="Basic and acidic residues" evidence="1">
    <location>
        <begin position="38"/>
        <end position="51"/>
    </location>
</feature>
<dbReference type="CDD" id="cd19757">
    <property type="entry name" value="Bbox1"/>
    <property type="match status" value="1"/>
</dbReference>
<evidence type="ECO:0000313" key="3">
    <source>
        <dbReference type="Proteomes" id="UP001046870"/>
    </source>
</evidence>
<feature type="region of interest" description="Disordered" evidence="1">
    <location>
        <begin position="23"/>
        <end position="51"/>
    </location>
</feature>
<reference evidence="2" key="1">
    <citation type="submission" date="2021-01" db="EMBL/GenBank/DDBJ databases">
        <authorList>
            <person name="Zahm M."/>
            <person name="Roques C."/>
            <person name="Cabau C."/>
            <person name="Klopp C."/>
            <person name="Donnadieu C."/>
            <person name="Jouanno E."/>
            <person name="Lampietro C."/>
            <person name="Louis A."/>
            <person name="Herpin A."/>
            <person name="Echchiki A."/>
            <person name="Berthelot C."/>
            <person name="Parey E."/>
            <person name="Roest-Crollius H."/>
            <person name="Braasch I."/>
            <person name="Postlethwait J."/>
            <person name="Bobe J."/>
            <person name="Montfort J."/>
            <person name="Bouchez O."/>
            <person name="Begum T."/>
            <person name="Mejri S."/>
            <person name="Adams A."/>
            <person name="Chen W.-J."/>
            <person name="Guiguen Y."/>
        </authorList>
    </citation>
    <scope>NUCLEOTIDE SEQUENCE</scope>
    <source>
        <strain evidence="2">YG-15Mar2019-1</strain>
        <tissue evidence="2">Brain</tissue>
    </source>
</reference>
<evidence type="ECO:0008006" key="4">
    <source>
        <dbReference type="Google" id="ProtNLM"/>
    </source>
</evidence>
<accession>A0A9D3PAD9</accession>
<dbReference type="AlphaFoldDB" id="A0A9D3PAD9"/>
<keyword evidence="3" id="KW-1185">Reference proteome</keyword>
<evidence type="ECO:0000313" key="2">
    <source>
        <dbReference type="EMBL" id="KAG7455545.1"/>
    </source>
</evidence>
<sequence>MAGYTNKNISEAALLLRDSFIESTPAPAARPRQRQRKRNSEGRPLTSDHQEAEVLIPPAVEHWDNTRSSAADALLQELQAAEVQVPEPPTASNDWATRSIMAAERWKEARPQLLLSALASEAIQNLYCGRCHVKKAVVECKECLPSSFLCEDCDCGVHSLMALHNRRSMISGFYVPLPPTVVVHVKDGDYCHDSQARILPMRVPQNICDCSPSAISLGPGREILFVNMNGRYDLTLPEVSCSKCSAH</sequence>
<comment type="caution">
    <text evidence="2">The sequence shown here is derived from an EMBL/GenBank/DDBJ whole genome shotgun (WGS) entry which is preliminary data.</text>
</comment>
<evidence type="ECO:0000256" key="1">
    <source>
        <dbReference type="SAM" id="MobiDB-lite"/>
    </source>
</evidence>
<dbReference type="Proteomes" id="UP001046870">
    <property type="component" value="Chromosome 24"/>
</dbReference>
<protein>
    <recommendedName>
        <fullName evidence="4">CxC3 like cysteine cluster domain-containing protein</fullName>
    </recommendedName>
</protein>
<dbReference type="EMBL" id="JAFDVH010000024">
    <property type="protein sequence ID" value="KAG7455545.1"/>
    <property type="molecule type" value="Genomic_DNA"/>
</dbReference>
<dbReference type="OrthoDB" id="8923991at2759"/>
<proteinExistence type="predicted"/>
<organism evidence="2 3">
    <name type="scientific">Megalops atlanticus</name>
    <name type="common">Tarpon</name>
    <name type="synonym">Clupea gigantea</name>
    <dbReference type="NCBI Taxonomy" id="7932"/>
    <lineage>
        <taxon>Eukaryota</taxon>
        <taxon>Metazoa</taxon>
        <taxon>Chordata</taxon>
        <taxon>Craniata</taxon>
        <taxon>Vertebrata</taxon>
        <taxon>Euteleostomi</taxon>
        <taxon>Actinopterygii</taxon>
        <taxon>Neopterygii</taxon>
        <taxon>Teleostei</taxon>
        <taxon>Elopiformes</taxon>
        <taxon>Megalopidae</taxon>
        <taxon>Megalops</taxon>
    </lineage>
</organism>
<name>A0A9D3PAD9_MEGAT</name>
<gene>
    <name evidence="2" type="ORF">MATL_G00257920</name>
</gene>